<accession>A0ABV7F966</accession>
<dbReference type="Pfam" id="PF06796">
    <property type="entry name" value="NapE"/>
    <property type="match status" value="1"/>
</dbReference>
<feature type="region of interest" description="Disordered" evidence="1">
    <location>
        <begin position="1"/>
        <end position="27"/>
    </location>
</feature>
<dbReference type="EMBL" id="JBHRTF010000001">
    <property type="protein sequence ID" value="MFC3114120.1"/>
    <property type="molecule type" value="Genomic_DNA"/>
</dbReference>
<dbReference type="Proteomes" id="UP001595555">
    <property type="component" value="Unassembled WGS sequence"/>
</dbReference>
<proteinExistence type="predicted"/>
<keyword evidence="2" id="KW-1133">Transmembrane helix</keyword>
<dbReference type="InterPro" id="IPR010649">
    <property type="entry name" value="NapE_TorE"/>
</dbReference>
<dbReference type="RefSeq" id="WP_378115166.1">
    <property type="nucleotide sequence ID" value="NZ_JBHRTF010000001.1"/>
</dbReference>
<keyword evidence="4" id="KW-1185">Reference proteome</keyword>
<keyword evidence="2" id="KW-0812">Transmembrane</keyword>
<keyword evidence="2" id="KW-0472">Membrane</keyword>
<gene>
    <name evidence="3" type="ORF">ACFODX_01030</name>
</gene>
<feature type="compositionally biased region" description="Basic and acidic residues" evidence="1">
    <location>
        <begin position="11"/>
        <end position="27"/>
    </location>
</feature>
<reference evidence="4" key="1">
    <citation type="journal article" date="2019" name="Int. J. Syst. Evol. Microbiol.">
        <title>The Global Catalogue of Microorganisms (GCM) 10K type strain sequencing project: providing services to taxonomists for standard genome sequencing and annotation.</title>
        <authorList>
            <consortium name="The Broad Institute Genomics Platform"/>
            <consortium name="The Broad Institute Genome Sequencing Center for Infectious Disease"/>
            <person name="Wu L."/>
            <person name="Ma J."/>
        </authorList>
    </citation>
    <scope>NUCLEOTIDE SEQUENCE [LARGE SCALE GENOMIC DNA]</scope>
    <source>
        <strain evidence="4">KCTC 52237</strain>
    </source>
</reference>
<name>A0ABV7F966_9GAMM</name>
<evidence type="ECO:0000313" key="4">
    <source>
        <dbReference type="Proteomes" id="UP001595555"/>
    </source>
</evidence>
<comment type="caution">
    <text evidence="3">The sequence shown here is derived from an EMBL/GenBank/DDBJ whole genome shotgun (WGS) entry which is preliminary data.</text>
</comment>
<sequence>MQDQPIAEDGAEVRAEAAQRNQQERQKKREWRLFIFIIVFLFPILTVALVSAMGFSIWFYQLIAGPPGAG</sequence>
<protein>
    <submittedName>
        <fullName evidence="3">Periplasmic nitrate reductase, NapE protein</fullName>
    </submittedName>
</protein>
<evidence type="ECO:0000313" key="3">
    <source>
        <dbReference type="EMBL" id="MFC3114120.1"/>
    </source>
</evidence>
<evidence type="ECO:0000256" key="2">
    <source>
        <dbReference type="SAM" id="Phobius"/>
    </source>
</evidence>
<feature type="transmembrane region" description="Helical" evidence="2">
    <location>
        <begin position="33"/>
        <end position="60"/>
    </location>
</feature>
<organism evidence="3 4">
    <name type="scientific">Cellvibrio fontiphilus</name>
    <dbReference type="NCBI Taxonomy" id="1815559"/>
    <lineage>
        <taxon>Bacteria</taxon>
        <taxon>Pseudomonadati</taxon>
        <taxon>Pseudomonadota</taxon>
        <taxon>Gammaproteobacteria</taxon>
        <taxon>Cellvibrionales</taxon>
        <taxon>Cellvibrionaceae</taxon>
        <taxon>Cellvibrio</taxon>
    </lineage>
</organism>
<evidence type="ECO:0000256" key="1">
    <source>
        <dbReference type="SAM" id="MobiDB-lite"/>
    </source>
</evidence>